<sequence>MTSAELLQKLKQNRLQAIEDDRIDDIANNPYYNDDEYDRKMHNREIKMINNATNFGELIDVFAGCAYDAPSIMAAIIEAVVDDPSSPEMDFTAAPMHYDT</sequence>
<organism evidence="1">
    <name type="scientific">marine sediment metagenome</name>
    <dbReference type="NCBI Taxonomy" id="412755"/>
    <lineage>
        <taxon>unclassified sequences</taxon>
        <taxon>metagenomes</taxon>
        <taxon>ecological metagenomes</taxon>
    </lineage>
</organism>
<dbReference type="AlphaFoldDB" id="A0A0F9BCR0"/>
<dbReference type="EMBL" id="LAZR01049967">
    <property type="protein sequence ID" value="KKK88404.1"/>
    <property type="molecule type" value="Genomic_DNA"/>
</dbReference>
<accession>A0A0F9BCR0</accession>
<evidence type="ECO:0000313" key="1">
    <source>
        <dbReference type="EMBL" id="KKK88404.1"/>
    </source>
</evidence>
<proteinExistence type="predicted"/>
<reference evidence="1" key="1">
    <citation type="journal article" date="2015" name="Nature">
        <title>Complex archaea that bridge the gap between prokaryotes and eukaryotes.</title>
        <authorList>
            <person name="Spang A."/>
            <person name="Saw J.H."/>
            <person name="Jorgensen S.L."/>
            <person name="Zaremba-Niedzwiedzka K."/>
            <person name="Martijn J."/>
            <person name="Lind A.E."/>
            <person name="van Eijk R."/>
            <person name="Schleper C."/>
            <person name="Guy L."/>
            <person name="Ettema T.J."/>
        </authorList>
    </citation>
    <scope>NUCLEOTIDE SEQUENCE</scope>
</reference>
<comment type="caution">
    <text evidence="1">The sequence shown here is derived from an EMBL/GenBank/DDBJ whole genome shotgun (WGS) entry which is preliminary data.</text>
</comment>
<name>A0A0F9BCR0_9ZZZZ</name>
<gene>
    <name evidence="1" type="ORF">LCGC14_2743530</name>
</gene>
<protein>
    <submittedName>
        <fullName evidence="1">Uncharacterized protein</fullName>
    </submittedName>
</protein>